<evidence type="ECO:0000259" key="2">
    <source>
        <dbReference type="Pfam" id="PF01467"/>
    </source>
</evidence>
<feature type="region of interest" description="Disordered" evidence="1">
    <location>
        <begin position="364"/>
        <end position="396"/>
    </location>
</feature>
<keyword evidence="4" id="KW-1185">Reference proteome</keyword>
<dbReference type="Proteomes" id="UP000077245">
    <property type="component" value="Unassembled WGS sequence"/>
</dbReference>
<dbReference type="GO" id="GO:0016779">
    <property type="term" value="F:nucleotidyltransferase activity"/>
    <property type="evidence" value="ECO:0007669"/>
    <property type="project" value="UniProtKB-KW"/>
</dbReference>
<dbReference type="OrthoDB" id="80466at2157"/>
<protein>
    <submittedName>
        <fullName evidence="3">Cytidylyltransferase</fullName>
    </submittedName>
</protein>
<dbReference type="SUPFAM" id="SSF52374">
    <property type="entry name" value="Nucleotidylyl transferase"/>
    <property type="match status" value="1"/>
</dbReference>
<dbReference type="NCBIfam" id="TIGR00125">
    <property type="entry name" value="cyt_tran_rel"/>
    <property type="match status" value="1"/>
</dbReference>
<keyword evidence="3" id="KW-0808">Transferase</keyword>
<gene>
    <name evidence="3" type="ORF">MBCUR_07220</name>
</gene>
<dbReference type="InterPro" id="IPR004821">
    <property type="entry name" value="Cyt_trans-like"/>
</dbReference>
<dbReference type="Gene3D" id="3.40.50.620">
    <property type="entry name" value="HUPs"/>
    <property type="match status" value="1"/>
</dbReference>
<dbReference type="Pfam" id="PF01467">
    <property type="entry name" value="CTP_transf_like"/>
    <property type="match status" value="1"/>
</dbReference>
<feature type="domain" description="Cytidyltransferase-like" evidence="2">
    <location>
        <begin position="8"/>
        <end position="60"/>
    </location>
</feature>
<dbReference type="AlphaFoldDB" id="A0A162FHN2"/>
<proteinExistence type="predicted"/>
<name>A0A162FHN2_9EURY</name>
<dbReference type="PATRIC" id="fig|49547.3.peg.782"/>
<dbReference type="InterPro" id="IPR014729">
    <property type="entry name" value="Rossmann-like_a/b/a_fold"/>
</dbReference>
<evidence type="ECO:0000313" key="3">
    <source>
        <dbReference type="EMBL" id="KZX13195.1"/>
    </source>
</evidence>
<dbReference type="RefSeq" id="WP_067090317.1">
    <property type="nucleotide sequence ID" value="NZ_LWMV01000154.1"/>
</dbReference>
<evidence type="ECO:0000313" key="4">
    <source>
        <dbReference type="Proteomes" id="UP000077245"/>
    </source>
</evidence>
<organism evidence="3 4">
    <name type="scientific">Methanobrevibacter curvatus</name>
    <dbReference type="NCBI Taxonomy" id="49547"/>
    <lineage>
        <taxon>Archaea</taxon>
        <taxon>Methanobacteriati</taxon>
        <taxon>Methanobacteriota</taxon>
        <taxon>Methanomada group</taxon>
        <taxon>Methanobacteria</taxon>
        <taxon>Methanobacteriales</taxon>
        <taxon>Methanobacteriaceae</taxon>
        <taxon>Methanobrevibacter</taxon>
    </lineage>
</organism>
<reference evidence="3 4" key="1">
    <citation type="submission" date="2016-04" db="EMBL/GenBank/DDBJ databases">
        <title>Genome sequence of Methanobrevibacter curvatus DSM 11111.</title>
        <authorList>
            <person name="Poehlein A."/>
            <person name="Seedorf H."/>
            <person name="Daniel R."/>
        </authorList>
    </citation>
    <scope>NUCLEOTIDE SEQUENCE [LARGE SCALE GENOMIC DNA]</scope>
    <source>
        <strain evidence="3 4">DSM 11111</strain>
    </source>
</reference>
<sequence length="467" mass="53753">MIGISADFDPVHKGHVKLIEKAREIADKKGSEVVIYLNKGFSANHAPFFTPFDARSKMAIKNGADKVVGIEGLHHRLTLAYSVPIRISMMIEDGVTDYVDAANVKPQKIEKYSKKFVEKGIFVGIPRDLPNRNVIRWFAVNDFLEKKYNKKMKFHIIPELEYNGKISGREIRKSIIENKMEIPQDTKKFLPEPTIKILEKEIEKGTISQKRDWNAIYKHLNHSSRSDLLNTAYLSGNALNSIINRRKYYDEESVWASFRRGGYGPVLTRLAISSIEMNVTREEVRDLMRHYEEKGVIPPEQALEKVVERAWFIAGENEKGIDASSGNEMFKENKISVDDYPLLIEGGLNLTQFETKKLEKLIGNNNIDMKKHPNNENNNENKNENNNENKNKNNKNRNNIKTTIFIDKNGKILCQIKINKFKIKTKLKLPGKEISYLRYLIDSHFIPLNANLVNNDGQIRIQINIDI</sequence>
<evidence type="ECO:0000256" key="1">
    <source>
        <dbReference type="SAM" id="MobiDB-lite"/>
    </source>
</evidence>
<feature type="compositionally biased region" description="Basic and acidic residues" evidence="1">
    <location>
        <begin position="368"/>
        <end position="391"/>
    </location>
</feature>
<accession>A0A162FHN2</accession>
<keyword evidence="3" id="KW-0548">Nucleotidyltransferase</keyword>
<comment type="caution">
    <text evidence="3">The sequence shown here is derived from an EMBL/GenBank/DDBJ whole genome shotgun (WGS) entry which is preliminary data.</text>
</comment>
<dbReference type="EMBL" id="LWMV01000154">
    <property type="protein sequence ID" value="KZX13195.1"/>
    <property type="molecule type" value="Genomic_DNA"/>
</dbReference>